<dbReference type="FunFam" id="3.10.310.10:FF:000003">
    <property type="entry name" value="Proline racemase"/>
    <property type="match status" value="1"/>
</dbReference>
<dbReference type="NCBIfam" id="NF045511">
    <property type="entry name" value="TransHydProDhtase"/>
    <property type="match status" value="1"/>
</dbReference>
<dbReference type="Proteomes" id="UP000590412">
    <property type="component" value="Unassembled WGS sequence"/>
</dbReference>
<proteinExistence type="inferred from homology"/>
<dbReference type="PANTHER" id="PTHR33442">
    <property type="entry name" value="TRANS-3-HYDROXY-L-PROLINE DEHYDRATASE"/>
    <property type="match status" value="1"/>
</dbReference>
<dbReference type="SUPFAM" id="SSF54506">
    <property type="entry name" value="Diaminopimelate epimerase-like"/>
    <property type="match status" value="1"/>
</dbReference>
<dbReference type="PIRSF" id="PIRSF029792">
    <property type="entry name" value="Pro_racemase"/>
    <property type="match status" value="1"/>
</dbReference>
<dbReference type="AlphaFoldDB" id="A0A8X7TBP7"/>
<dbReference type="EMBL" id="JABWAB010000004">
    <property type="protein sequence ID" value="KAF6052708.1"/>
    <property type="molecule type" value="Genomic_DNA"/>
</dbReference>
<name>A0A8X7TBP7_CANPA</name>
<comment type="similarity">
    <text evidence="2">Belongs to the proline racemase family.</text>
</comment>
<comment type="caution">
    <text evidence="4">The sequence shown here is derived from an EMBL/GenBank/DDBJ whole genome shotgun (WGS) entry which is preliminary data.</text>
</comment>
<evidence type="ECO:0000256" key="2">
    <source>
        <dbReference type="ARBA" id="ARBA00007529"/>
    </source>
</evidence>
<dbReference type="Pfam" id="PF05544">
    <property type="entry name" value="Pro_racemase"/>
    <property type="match status" value="1"/>
</dbReference>
<dbReference type="Gene3D" id="3.10.310.10">
    <property type="entry name" value="Diaminopimelate Epimerase, Chain A, domain 1"/>
    <property type="match status" value="2"/>
</dbReference>
<dbReference type="PANTHER" id="PTHR33442:SF1">
    <property type="entry name" value="TRANS-3-HYDROXY-L-PROLINE DEHYDRATASE"/>
    <property type="match status" value="1"/>
</dbReference>
<organism evidence="4 5">
    <name type="scientific">Candida parapsilosis</name>
    <name type="common">Yeast</name>
    <dbReference type="NCBI Taxonomy" id="5480"/>
    <lineage>
        <taxon>Eukaryota</taxon>
        <taxon>Fungi</taxon>
        <taxon>Dikarya</taxon>
        <taxon>Ascomycota</taxon>
        <taxon>Saccharomycotina</taxon>
        <taxon>Pichiomycetes</taxon>
        <taxon>Debaryomycetaceae</taxon>
        <taxon>Candida/Lodderomyces clade</taxon>
        <taxon>Candida</taxon>
    </lineage>
</organism>
<sequence>MNQDRLISTIETHTGGEPFRIVTSGLPRLKGDTIVAKRTWIKTHHDEIRKFLMYEPRGHADMYGGYLVDSVSDDADFGVIFLHNEGYSDHCGHGIIALASTAVKLGWVERTQPKTRVGIDAPCGFIEAFVKWDGEKVGNVRFVNVPSFMYIKDATVDTPSFGEVIGDIAFGGAFYFYMNSASLDIPIGLSQVETLRRLENEVKIAANKKYKVVHPEIAEINHVYGTIIDNISPDGGASQSNVCIFADRQVDRSPTGSGTAGRAAQLFARGELQVGQVFTNESIVGSVFSAKVVKQVKYHGFDAVIPEVEGNANVIGYANWIVDPDDEIGKGFLVRE</sequence>
<protein>
    <recommendedName>
        <fullName evidence="3">trans-L-3-hydroxyproline dehydratase</fullName>
        <ecNumber evidence="3">4.2.1.77</ecNumber>
    </recommendedName>
</protein>
<dbReference type="EC" id="4.2.1.77" evidence="3"/>
<dbReference type="InterPro" id="IPR008794">
    <property type="entry name" value="Pro_racemase_fam"/>
</dbReference>
<gene>
    <name evidence="4" type="ORF">FOB60_002964</name>
</gene>
<dbReference type="GO" id="GO:0050346">
    <property type="term" value="F:trans-L-3-hydroxyproline dehydratase activity"/>
    <property type="evidence" value="ECO:0007669"/>
    <property type="project" value="UniProtKB-EC"/>
</dbReference>
<evidence type="ECO:0000256" key="1">
    <source>
        <dbReference type="ARBA" id="ARBA00001148"/>
    </source>
</evidence>
<comment type="catalytic activity">
    <reaction evidence="1">
        <text>trans-3-hydroxy-L-proline = 1-pyrroline-2-carboxylate + H2O</text>
        <dbReference type="Rhea" id="RHEA:10320"/>
        <dbReference type="ChEBI" id="CHEBI:15377"/>
        <dbReference type="ChEBI" id="CHEBI:39785"/>
        <dbReference type="ChEBI" id="CHEBI:57938"/>
        <dbReference type="EC" id="4.2.1.77"/>
    </reaction>
</comment>
<accession>A0A8X7TBP7</accession>
<evidence type="ECO:0000313" key="5">
    <source>
        <dbReference type="Proteomes" id="UP000590412"/>
    </source>
</evidence>
<evidence type="ECO:0000256" key="3">
    <source>
        <dbReference type="ARBA" id="ARBA00013105"/>
    </source>
</evidence>
<dbReference type="SFLD" id="SFLDS00028">
    <property type="entry name" value="Proline_Racemase"/>
    <property type="match status" value="1"/>
</dbReference>
<dbReference type="InterPro" id="IPR053425">
    <property type="entry name" value="Hydroxyproline_Metab_Enz"/>
</dbReference>
<reference evidence="4" key="1">
    <citation type="submission" date="2020-03" db="EMBL/GenBank/DDBJ databases">
        <title>FDA dAtabase for Regulatory Grade micrObial Sequences (FDA-ARGOS): Supporting development and validation of Infectious Disease Dx tests.</title>
        <authorList>
            <person name="Campos J."/>
            <person name="Goldberg B."/>
            <person name="Tallon L."/>
            <person name="Sadzewicz L."/>
            <person name="Vavikolanu K."/>
            <person name="Mehta A."/>
            <person name="Aluvathingal J."/>
            <person name="Nadendla S."/>
            <person name="Nandy P."/>
            <person name="Geyer C."/>
            <person name="Yan Y."/>
            <person name="Sichtig H."/>
        </authorList>
    </citation>
    <scope>NUCLEOTIDE SEQUENCE [LARGE SCALE GENOMIC DNA]</scope>
    <source>
        <strain evidence="4">FDAARGOS_652</strain>
    </source>
</reference>
<evidence type="ECO:0000313" key="4">
    <source>
        <dbReference type="EMBL" id="KAF6052708.1"/>
    </source>
</evidence>